<keyword evidence="3" id="KW-1185">Reference proteome</keyword>
<proteinExistence type="predicted"/>
<accession>A0A8X7QLW8</accession>
<feature type="region of interest" description="Disordered" evidence="1">
    <location>
        <begin position="1"/>
        <end position="39"/>
    </location>
</feature>
<protein>
    <submittedName>
        <fullName evidence="2">Uncharacterized protein</fullName>
    </submittedName>
</protein>
<feature type="compositionally biased region" description="Basic and acidic residues" evidence="1">
    <location>
        <begin position="26"/>
        <end position="39"/>
    </location>
</feature>
<organism evidence="2 3">
    <name type="scientific">Brassica carinata</name>
    <name type="common">Ethiopian mustard</name>
    <name type="synonym">Abyssinian cabbage</name>
    <dbReference type="NCBI Taxonomy" id="52824"/>
    <lineage>
        <taxon>Eukaryota</taxon>
        <taxon>Viridiplantae</taxon>
        <taxon>Streptophyta</taxon>
        <taxon>Embryophyta</taxon>
        <taxon>Tracheophyta</taxon>
        <taxon>Spermatophyta</taxon>
        <taxon>Magnoliopsida</taxon>
        <taxon>eudicotyledons</taxon>
        <taxon>Gunneridae</taxon>
        <taxon>Pentapetalae</taxon>
        <taxon>rosids</taxon>
        <taxon>malvids</taxon>
        <taxon>Brassicales</taxon>
        <taxon>Brassicaceae</taxon>
        <taxon>Brassiceae</taxon>
        <taxon>Brassica</taxon>
    </lineage>
</organism>
<feature type="region of interest" description="Disordered" evidence="1">
    <location>
        <begin position="97"/>
        <end position="219"/>
    </location>
</feature>
<feature type="region of interest" description="Disordered" evidence="1">
    <location>
        <begin position="51"/>
        <end position="71"/>
    </location>
</feature>
<gene>
    <name evidence="2" type="ORF">Bca52824_066457</name>
</gene>
<comment type="caution">
    <text evidence="2">The sequence shown here is derived from an EMBL/GenBank/DDBJ whole genome shotgun (WGS) entry which is preliminary data.</text>
</comment>
<feature type="compositionally biased region" description="Polar residues" evidence="1">
    <location>
        <begin position="61"/>
        <end position="71"/>
    </location>
</feature>
<feature type="compositionally biased region" description="Basic and acidic residues" evidence="1">
    <location>
        <begin position="110"/>
        <end position="122"/>
    </location>
</feature>
<dbReference type="EMBL" id="JAAMPC010000013">
    <property type="protein sequence ID" value="KAG2271902.1"/>
    <property type="molecule type" value="Genomic_DNA"/>
</dbReference>
<evidence type="ECO:0000256" key="1">
    <source>
        <dbReference type="SAM" id="MobiDB-lite"/>
    </source>
</evidence>
<evidence type="ECO:0000313" key="2">
    <source>
        <dbReference type="EMBL" id="KAG2271902.1"/>
    </source>
</evidence>
<sequence>MATTSPRVSIEDSDGSRGSENNGGEEVLRKEGSEISPEILKENRGVVKVWSADDGGPNVGGRTTSEAEASMSLSEYRIVNDKEELIPRKMSLALEAEKEKNSYAEEEDEDRVHDPSLRKDQEGAVGARLGTAQASTMQLPGHKTRGKGRRGKQPTNAMRSETCVKERTCHLPPTLEWRLDETPPSSRVKPMKNSSRRNHLHGGTSTPDLCFPKNESSTI</sequence>
<dbReference type="Proteomes" id="UP000886595">
    <property type="component" value="Unassembled WGS sequence"/>
</dbReference>
<feature type="compositionally biased region" description="Basic residues" evidence="1">
    <location>
        <begin position="142"/>
        <end position="152"/>
    </location>
</feature>
<feature type="compositionally biased region" description="Low complexity" evidence="1">
    <location>
        <begin position="16"/>
        <end position="25"/>
    </location>
</feature>
<name>A0A8X7QLW8_BRACI</name>
<reference evidence="2 3" key="1">
    <citation type="submission" date="2020-02" db="EMBL/GenBank/DDBJ databases">
        <authorList>
            <person name="Ma Q."/>
            <person name="Huang Y."/>
            <person name="Song X."/>
            <person name="Pei D."/>
        </authorList>
    </citation>
    <scope>NUCLEOTIDE SEQUENCE [LARGE SCALE GENOMIC DNA]</scope>
    <source>
        <strain evidence="2">Sxm20200214</strain>
        <tissue evidence="2">Leaf</tissue>
    </source>
</reference>
<evidence type="ECO:0000313" key="3">
    <source>
        <dbReference type="Proteomes" id="UP000886595"/>
    </source>
</evidence>
<dbReference type="AlphaFoldDB" id="A0A8X7QLW8"/>